<evidence type="ECO:0000313" key="1">
    <source>
        <dbReference type="EMBL" id="ELT87587.1"/>
    </source>
</evidence>
<name>R7T3Z9_CAPTE</name>
<dbReference type="Proteomes" id="UP000014760">
    <property type="component" value="Unassembled WGS sequence"/>
</dbReference>
<keyword evidence="3" id="KW-1185">Reference proteome</keyword>
<reference evidence="1 3" key="2">
    <citation type="journal article" date="2013" name="Nature">
        <title>Insights into bilaterian evolution from three spiralian genomes.</title>
        <authorList>
            <person name="Simakov O."/>
            <person name="Marletaz F."/>
            <person name="Cho S.J."/>
            <person name="Edsinger-Gonzales E."/>
            <person name="Havlak P."/>
            <person name="Hellsten U."/>
            <person name="Kuo D.H."/>
            <person name="Larsson T."/>
            <person name="Lv J."/>
            <person name="Arendt D."/>
            <person name="Savage R."/>
            <person name="Osoegawa K."/>
            <person name="de Jong P."/>
            <person name="Grimwood J."/>
            <person name="Chapman J.A."/>
            <person name="Shapiro H."/>
            <person name="Aerts A."/>
            <person name="Otillar R.P."/>
            <person name="Terry A.Y."/>
            <person name="Boore J.L."/>
            <person name="Grigoriev I.V."/>
            <person name="Lindberg D.R."/>
            <person name="Seaver E.C."/>
            <person name="Weisblat D.A."/>
            <person name="Putnam N.H."/>
            <person name="Rokhsar D.S."/>
        </authorList>
    </citation>
    <scope>NUCLEOTIDE SEQUENCE</scope>
    <source>
        <strain evidence="1 3">I ESC-2004</strain>
    </source>
</reference>
<organism evidence="1">
    <name type="scientific">Capitella teleta</name>
    <name type="common">Polychaete worm</name>
    <dbReference type="NCBI Taxonomy" id="283909"/>
    <lineage>
        <taxon>Eukaryota</taxon>
        <taxon>Metazoa</taxon>
        <taxon>Spiralia</taxon>
        <taxon>Lophotrochozoa</taxon>
        <taxon>Annelida</taxon>
        <taxon>Polychaeta</taxon>
        <taxon>Sedentaria</taxon>
        <taxon>Scolecida</taxon>
        <taxon>Capitellidae</taxon>
        <taxon>Capitella</taxon>
    </lineage>
</organism>
<proteinExistence type="predicted"/>
<protein>
    <submittedName>
        <fullName evidence="1 2">Uncharacterized protein</fullName>
    </submittedName>
</protein>
<dbReference type="AlphaFoldDB" id="R7T3Z9"/>
<reference evidence="3" key="1">
    <citation type="submission" date="2012-12" db="EMBL/GenBank/DDBJ databases">
        <authorList>
            <person name="Hellsten U."/>
            <person name="Grimwood J."/>
            <person name="Chapman J.A."/>
            <person name="Shapiro H."/>
            <person name="Aerts A."/>
            <person name="Otillar R.P."/>
            <person name="Terry A.Y."/>
            <person name="Boore J.L."/>
            <person name="Simakov O."/>
            <person name="Marletaz F."/>
            <person name="Cho S.-J."/>
            <person name="Edsinger-Gonzales E."/>
            <person name="Havlak P."/>
            <person name="Kuo D.-H."/>
            <person name="Larsson T."/>
            <person name="Lv J."/>
            <person name="Arendt D."/>
            <person name="Savage R."/>
            <person name="Osoegawa K."/>
            <person name="de Jong P."/>
            <person name="Lindberg D.R."/>
            <person name="Seaver E.C."/>
            <person name="Weisblat D.A."/>
            <person name="Putnam N.H."/>
            <person name="Grigoriev I.V."/>
            <person name="Rokhsar D.S."/>
        </authorList>
    </citation>
    <scope>NUCLEOTIDE SEQUENCE</scope>
    <source>
        <strain evidence="3">I ESC-2004</strain>
    </source>
</reference>
<dbReference type="EMBL" id="AMQN01003598">
    <property type="status" value="NOT_ANNOTATED_CDS"/>
    <property type="molecule type" value="Genomic_DNA"/>
</dbReference>
<dbReference type="HOGENOM" id="CLU_1808056_0_0_1"/>
<evidence type="ECO:0000313" key="2">
    <source>
        <dbReference type="EnsemblMetazoa" id="CapteP209788"/>
    </source>
</evidence>
<gene>
    <name evidence="1" type="ORF">CAPTEDRAFT_209788</name>
</gene>
<reference evidence="2" key="3">
    <citation type="submission" date="2015-06" db="UniProtKB">
        <authorList>
            <consortium name="EnsemblMetazoa"/>
        </authorList>
    </citation>
    <scope>IDENTIFICATION</scope>
</reference>
<sequence>MASRPPHLPPISRERCQITAAGKKKKRSDKIIPMAAMSPPLNHPGFEFFSVPIHPKCNQGINRKQKGIVSQHLANSPILQEGKEEEKQTERILAKQMSMRNKRKLLYKDHTTRLARHLYLQVVNPKEKAGSLKHPSGIAQDEI</sequence>
<dbReference type="EnsemblMetazoa" id="CapteT209788">
    <property type="protein sequence ID" value="CapteP209788"/>
    <property type="gene ID" value="CapteG209788"/>
</dbReference>
<dbReference type="EMBL" id="KB312243">
    <property type="protein sequence ID" value="ELT87587.1"/>
    <property type="molecule type" value="Genomic_DNA"/>
</dbReference>
<accession>R7T3Z9</accession>
<evidence type="ECO:0000313" key="3">
    <source>
        <dbReference type="Proteomes" id="UP000014760"/>
    </source>
</evidence>